<dbReference type="Proteomes" id="UP000682782">
    <property type="component" value="Chromosome"/>
</dbReference>
<dbReference type="EMBL" id="CP068393">
    <property type="protein sequence ID" value="QUC66382.1"/>
    <property type="molecule type" value="Genomic_DNA"/>
</dbReference>
<protein>
    <submittedName>
        <fullName evidence="1">Type VII secretion protein EssC</fullName>
    </submittedName>
</protein>
<reference evidence="1" key="1">
    <citation type="submission" date="2021-01" db="EMBL/GenBank/DDBJ databases">
        <title>Complete genome sequence of Clostridiales bacterium R-7.</title>
        <authorList>
            <person name="Mahoney-Kurpe S.C."/>
            <person name="Palevich N."/>
            <person name="Koike S."/>
            <person name="Moon C.D."/>
            <person name="Attwood G.T."/>
        </authorList>
    </citation>
    <scope>NUCLEOTIDE SEQUENCE</scope>
    <source>
        <strain evidence="1">R-7</strain>
    </source>
</reference>
<name>A0AC61MVK8_9FIRM</name>
<evidence type="ECO:0000313" key="2">
    <source>
        <dbReference type="Proteomes" id="UP000682782"/>
    </source>
</evidence>
<keyword evidence="2" id="KW-1185">Reference proteome</keyword>
<proteinExistence type="predicted"/>
<organism evidence="1 2">
    <name type="scientific">Aristaeella hokkaidonensis</name>
    <dbReference type="NCBI Taxonomy" id="3046382"/>
    <lineage>
        <taxon>Bacteria</taxon>
        <taxon>Bacillati</taxon>
        <taxon>Bacillota</taxon>
        <taxon>Clostridia</taxon>
        <taxon>Eubacteriales</taxon>
        <taxon>Aristaeellaceae</taxon>
        <taxon>Aristaeella</taxon>
    </lineage>
</organism>
<gene>
    <name evidence="1" type="primary">essC</name>
    <name evidence="1" type="ORF">JYE49_10995</name>
</gene>
<accession>A0AC61MVK8</accession>
<sequence>MADGLSITELPHDTEGQITIYHTSSEEKKIRLLDVEGNSIEWRLFSTPEGSIYLDGKQYDDIVLKDGLTLVIKSDKSNYVLLCQNNAPNCRTKEVTFYYVPQTGIFRIGNSNCDITCQNQRWIGSIQAEIVLSAKQSRIRGSSDGVGVYLNYRQITDSPIQYGDIVDLYGLRLVYLKGIIGVYTYAVEAMVSPSLLNYTVALENGDEKPYNKHLIPDSDILYYRSPRAAHDDYGETISIDAPPPKVQKEEMPLIFSVGSSAFMSVSSIMMAMNTISSAQVTGAKISTVLPSVLMAAGMFAGSLLMPVLTRKYNNKQAEIKEKNRHEKYIAYLNRIDERIKKAGEEQKARLIKNYLTPDELVNSITKKKDILWSRMPFHNDFLTIRLGTARLNSSVNVSFPKHNFTLEEDDMQDAVSALEKKDYSIKDTPLLFSLRDAGILGVIAEHDESLQWIKGTLMQLCSYHSYKELKLVLIYDKSEERDWEFARWFPHIWSDNREFRAIGTDKESMRNISAYLEAISLDEVDDKQIGQMCVVVLANARLGEQCYALTSKMKNIGNSNVRVIALANNANELPKECESVIVLEGKLGTLNKGIRNLGDPVLFSCDSIPSEKARQFAVDLFNTHLSDDESDGQLVDLLTMFDMLRCGNVEQINAGERWRNSNPVKTLAAPIGIDKYGSLLNLDIHQNYHGPHGLIAGMTGSGKSEFIITYILSMAINYSPLEVGFILIDYKGGGMSDTLAKLPHVVGVIDNLGGSQGIHRSLVSIKSEIIRRQIVFKEISEKKHISNMDIYKYQAMYRNGEIEEPMQHLVLVSDEFAELKEQESGFMEDIVSMARIGRSLGIHLILATQKPTGVVNPQIASNARFHVCLKVQDRSDSMEILGRPEAALLTKTGRFYLQVGFNEVFEMGQSAWSGAVLNPKPHYVEEPDTSFELLNDIGQTIVSGNPPSSEAISKKSKQVDAIVDYLKETAIKSNLMPRKSWKAPLPEIVLLDTIDDQNDIEYIRFRLDPVVGLVDDPRNQNQYPLQLNFHDDGNAIIYGFAGAGKHELIDAAVYSLCKHHTADEVNIYCLDFATESSRKFAYMPQVGDVIVSGEDEKLHNFVRMLSDEMDSRRKKIATFGGNIDLYREETDTPLPSVLVVIENTSGLLETYPDIEDELYRLVREGTRFGIWFLITSISSTALRYRFVQNFKQVLCLQLTDRMEYSNILGKTDGVEPMNRLGSGICKNADVLEFQTGFIYDQNVSDGYQRIQKLGKDMAEEWTGYTAEKVRILPEHVSLEDVCSRPEVITMDKVPTGIEKEGMLPAFTDLTKTYLYPILYNALPEIPYLQMLAEALASNTARTVYFFDAAKTVQHSHSSKYILCDNIQNIMKAIDDLYEASVIRHNEIKEKQSKGENAEYSELVLVVVDAKQTYDLLKDEEAATAKLDAVMKMGRTDMCMYVILAQDVKRLSTLSMRMWYERLPDRDGIWLGDGIQMQSALRNDVKYGPDIGEQFGYIVRHGKSKMIKLIEER</sequence>
<evidence type="ECO:0000313" key="1">
    <source>
        <dbReference type="EMBL" id="QUC66382.1"/>
    </source>
</evidence>